<dbReference type="Pfam" id="PF20684">
    <property type="entry name" value="Fung_rhodopsin"/>
    <property type="match status" value="1"/>
</dbReference>
<comment type="subcellular location">
    <subcellularLocation>
        <location evidence="1">Membrane</location>
        <topology evidence="1">Multi-pass membrane protein</topology>
    </subcellularLocation>
</comment>
<dbReference type="AlphaFoldDB" id="A0A9W9LFX6"/>
<dbReference type="Proteomes" id="UP001149163">
    <property type="component" value="Unassembled WGS sequence"/>
</dbReference>
<dbReference type="InterPro" id="IPR049326">
    <property type="entry name" value="Rhodopsin_dom_fungi"/>
</dbReference>
<reference evidence="8" key="1">
    <citation type="submission" date="2022-11" db="EMBL/GenBank/DDBJ databases">
        <authorList>
            <person name="Petersen C."/>
        </authorList>
    </citation>
    <scope>NUCLEOTIDE SEQUENCE</scope>
    <source>
        <strain evidence="8">IBT 26290</strain>
    </source>
</reference>
<keyword evidence="4 6" id="KW-0472">Membrane</keyword>
<organism evidence="8 9">
    <name type="scientific">Penicillium canariense</name>
    <dbReference type="NCBI Taxonomy" id="189055"/>
    <lineage>
        <taxon>Eukaryota</taxon>
        <taxon>Fungi</taxon>
        <taxon>Dikarya</taxon>
        <taxon>Ascomycota</taxon>
        <taxon>Pezizomycotina</taxon>
        <taxon>Eurotiomycetes</taxon>
        <taxon>Eurotiomycetidae</taxon>
        <taxon>Eurotiales</taxon>
        <taxon>Aspergillaceae</taxon>
        <taxon>Penicillium</taxon>
    </lineage>
</organism>
<evidence type="ECO:0000256" key="3">
    <source>
        <dbReference type="ARBA" id="ARBA00022989"/>
    </source>
</evidence>
<evidence type="ECO:0000256" key="4">
    <source>
        <dbReference type="ARBA" id="ARBA00023136"/>
    </source>
</evidence>
<evidence type="ECO:0000256" key="1">
    <source>
        <dbReference type="ARBA" id="ARBA00004141"/>
    </source>
</evidence>
<name>A0A9W9LFX6_9EURO</name>
<accession>A0A9W9LFX6</accession>
<keyword evidence="3 6" id="KW-1133">Transmembrane helix</keyword>
<dbReference type="PANTHER" id="PTHR33048">
    <property type="entry name" value="PTH11-LIKE INTEGRAL MEMBRANE PROTEIN (AFU_ORTHOLOGUE AFUA_5G11245)"/>
    <property type="match status" value="1"/>
</dbReference>
<dbReference type="EMBL" id="JAPQKN010000007">
    <property type="protein sequence ID" value="KAJ5152570.1"/>
    <property type="molecule type" value="Genomic_DNA"/>
</dbReference>
<evidence type="ECO:0000313" key="9">
    <source>
        <dbReference type="Proteomes" id="UP001149163"/>
    </source>
</evidence>
<proteinExistence type="inferred from homology"/>
<sequence>MKWARLIHFDRSIQERYGRKTGRDETPPRWTQVRRSGLCISSGTGASGRSTRINTEMPPPADHWRDVLIILPIVATTVATGIFVLRLYARYLVVHGLRIEDLLMGMGLLCTYGYATYVVYCMIWVLPREQRLRITLVIDFYLKGLKIILTGPNQAQWISQKFWPPAQVFVKGSIVLFLRRILGCVARFRQVATGVIIFVIIWGVVALIGNTFQCWPVQYFWIKHIEGHCMVDRIPISLLWGPFQWQKMWLSSASPCR</sequence>
<feature type="transmembrane region" description="Helical" evidence="6">
    <location>
        <begin position="101"/>
        <end position="126"/>
    </location>
</feature>
<feature type="domain" description="Rhodopsin" evidence="7">
    <location>
        <begin position="85"/>
        <end position="230"/>
    </location>
</feature>
<comment type="caution">
    <text evidence="8">The sequence shown here is derived from an EMBL/GenBank/DDBJ whole genome shotgun (WGS) entry which is preliminary data.</text>
</comment>
<evidence type="ECO:0000259" key="7">
    <source>
        <dbReference type="Pfam" id="PF20684"/>
    </source>
</evidence>
<evidence type="ECO:0000256" key="5">
    <source>
        <dbReference type="ARBA" id="ARBA00038359"/>
    </source>
</evidence>
<protein>
    <recommendedName>
        <fullName evidence="7">Rhodopsin domain-containing protein</fullName>
    </recommendedName>
</protein>
<dbReference type="RefSeq" id="XP_056538878.1">
    <property type="nucleotide sequence ID" value="XM_056691172.1"/>
</dbReference>
<evidence type="ECO:0000256" key="2">
    <source>
        <dbReference type="ARBA" id="ARBA00022692"/>
    </source>
</evidence>
<dbReference type="PANTHER" id="PTHR33048:SF47">
    <property type="entry name" value="INTEGRAL MEMBRANE PROTEIN-RELATED"/>
    <property type="match status" value="1"/>
</dbReference>
<comment type="similarity">
    <text evidence="5">Belongs to the SAT4 family.</text>
</comment>
<dbReference type="GO" id="GO:0016020">
    <property type="term" value="C:membrane"/>
    <property type="evidence" value="ECO:0007669"/>
    <property type="project" value="UniProtKB-SubCell"/>
</dbReference>
<evidence type="ECO:0000313" key="8">
    <source>
        <dbReference type="EMBL" id="KAJ5152570.1"/>
    </source>
</evidence>
<gene>
    <name evidence="8" type="ORF">N7482_009048</name>
</gene>
<evidence type="ECO:0000256" key="6">
    <source>
        <dbReference type="SAM" id="Phobius"/>
    </source>
</evidence>
<feature type="transmembrane region" description="Helical" evidence="6">
    <location>
        <begin position="191"/>
        <end position="209"/>
    </location>
</feature>
<feature type="transmembrane region" description="Helical" evidence="6">
    <location>
        <begin position="67"/>
        <end position="89"/>
    </location>
</feature>
<keyword evidence="2 6" id="KW-0812">Transmembrane</keyword>
<dbReference type="OrthoDB" id="10017208at2759"/>
<keyword evidence="9" id="KW-1185">Reference proteome</keyword>
<reference evidence="8" key="2">
    <citation type="journal article" date="2023" name="IMA Fungus">
        <title>Comparative genomic study of the Penicillium genus elucidates a diverse pangenome and 15 lateral gene transfer events.</title>
        <authorList>
            <person name="Petersen C."/>
            <person name="Sorensen T."/>
            <person name="Nielsen M.R."/>
            <person name="Sondergaard T.E."/>
            <person name="Sorensen J.L."/>
            <person name="Fitzpatrick D.A."/>
            <person name="Frisvad J.C."/>
            <person name="Nielsen K.L."/>
        </authorList>
    </citation>
    <scope>NUCLEOTIDE SEQUENCE</scope>
    <source>
        <strain evidence="8">IBT 26290</strain>
    </source>
</reference>
<dbReference type="GeneID" id="81430348"/>
<dbReference type="InterPro" id="IPR052337">
    <property type="entry name" value="SAT4-like"/>
</dbReference>